<proteinExistence type="predicted"/>
<gene>
    <name evidence="2" type="ORF">Gotri_025014</name>
</gene>
<reference evidence="2 3" key="1">
    <citation type="journal article" date="2019" name="Genome Biol. Evol.">
        <title>Insights into the evolution of the New World diploid cottons (Gossypium, subgenus Houzingenia) based on genome sequencing.</title>
        <authorList>
            <person name="Grover C.E."/>
            <person name="Arick M.A. 2nd"/>
            <person name="Thrash A."/>
            <person name="Conover J.L."/>
            <person name="Sanders W.S."/>
            <person name="Peterson D.G."/>
            <person name="Frelichowski J.E."/>
            <person name="Scheffler J.A."/>
            <person name="Scheffler B.E."/>
            <person name="Wendel J.F."/>
        </authorList>
    </citation>
    <scope>NUCLEOTIDE SEQUENCE [LARGE SCALE GENOMIC DNA]</scope>
    <source>
        <strain evidence="2">8</strain>
        <tissue evidence="2">Leaf</tissue>
    </source>
</reference>
<organism evidence="2 3">
    <name type="scientific">Gossypium trilobum</name>
    <dbReference type="NCBI Taxonomy" id="34281"/>
    <lineage>
        <taxon>Eukaryota</taxon>
        <taxon>Viridiplantae</taxon>
        <taxon>Streptophyta</taxon>
        <taxon>Embryophyta</taxon>
        <taxon>Tracheophyta</taxon>
        <taxon>Spermatophyta</taxon>
        <taxon>Magnoliopsida</taxon>
        <taxon>eudicotyledons</taxon>
        <taxon>Gunneridae</taxon>
        <taxon>Pentapetalae</taxon>
        <taxon>rosids</taxon>
        <taxon>malvids</taxon>
        <taxon>Malvales</taxon>
        <taxon>Malvaceae</taxon>
        <taxon>Malvoideae</taxon>
        <taxon>Gossypium</taxon>
    </lineage>
</organism>
<dbReference type="AlphaFoldDB" id="A0A7J9FMK1"/>
<keyword evidence="1" id="KW-0175">Coiled coil</keyword>
<evidence type="ECO:0000313" key="3">
    <source>
        <dbReference type="Proteomes" id="UP000593568"/>
    </source>
</evidence>
<evidence type="ECO:0000256" key="1">
    <source>
        <dbReference type="SAM" id="Coils"/>
    </source>
</evidence>
<evidence type="ECO:0000313" key="2">
    <source>
        <dbReference type="EMBL" id="MBA0786184.1"/>
    </source>
</evidence>
<protein>
    <submittedName>
        <fullName evidence="2">Uncharacterized protein</fullName>
    </submittedName>
</protein>
<feature type="coiled-coil region" evidence="1">
    <location>
        <begin position="77"/>
        <end position="158"/>
    </location>
</feature>
<sequence length="161" mass="19190">MEEEKMNLRLDVDVQKLEADKLRKVKNKAEEELDGLKMDYKKLRLLIRTVGLGKTSEQWREEIQEERNKSDWWEIKFQEVQARNEALEKSLLESQKENGKLKDRVVELEGSLRQHRSRNSVVELKASLCKVEEMKNRIEELETTLRNCEVRIEHLEAKEGR</sequence>
<keyword evidence="3" id="KW-1185">Reference proteome</keyword>
<feature type="non-terminal residue" evidence="2">
    <location>
        <position position="161"/>
    </location>
</feature>
<dbReference type="EMBL" id="JABEZW010222009">
    <property type="protein sequence ID" value="MBA0786184.1"/>
    <property type="molecule type" value="Genomic_DNA"/>
</dbReference>
<accession>A0A7J9FMK1</accession>
<dbReference type="Proteomes" id="UP000593568">
    <property type="component" value="Unassembled WGS sequence"/>
</dbReference>
<feature type="coiled-coil region" evidence="1">
    <location>
        <begin position="12"/>
        <end position="46"/>
    </location>
</feature>
<name>A0A7J9FMK1_9ROSI</name>
<comment type="caution">
    <text evidence="2">The sequence shown here is derived from an EMBL/GenBank/DDBJ whole genome shotgun (WGS) entry which is preliminary data.</text>
</comment>